<dbReference type="EMBL" id="JARJBB010000005">
    <property type="protein sequence ID" value="MDF3299268.1"/>
    <property type="molecule type" value="Genomic_DNA"/>
</dbReference>
<dbReference type="PANTHER" id="PTHR13812:SF19">
    <property type="entry name" value="KETIMINE REDUCTASE MU-CRYSTALLIN"/>
    <property type="match status" value="1"/>
</dbReference>
<dbReference type="PIRSF" id="PIRSF001439">
    <property type="entry name" value="CryM"/>
    <property type="match status" value="1"/>
</dbReference>
<evidence type="ECO:0000313" key="2">
    <source>
        <dbReference type="EMBL" id="MDF3299268.1"/>
    </source>
</evidence>
<protein>
    <submittedName>
        <fullName evidence="2">2,3-diaminopropionate biosynthesis protein SbnB</fullName>
    </submittedName>
</protein>
<dbReference type="NCBIfam" id="TIGR03944">
    <property type="entry name" value="dehyd_SbnB_fam"/>
    <property type="match status" value="1"/>
</dbReference>
<comment type="caution">
    <text evidence="2">The sequence shown here is derived from an EMBL/GenBank/DDBJ whole genome shotgun (WGS) entry which is preliminary data.</text>
</comment>
<dbReference type="Gene3D" id="3.30.1780.10">
    <property type="entry name" value="ornithine cyclodeaminase, domain 1"/>
    <property type="match status" value="1"/>
</dbReference>
<dbReference type="Gene3D" id="3.40.50.720">
    <property type="entry name" value="NAD(P)-binding Rossmann-like Domain"/>
    <property type="match status" value="1"/>
</dbReference>
<accession>A0ABT6A471</accession>
<keyword evidence="3" id="KW-1185">Reference proteome</keyword>
<dbReference type="InterPro" id="IPR036291">
    <property type="entry name" value="NAD(P)-bd_dom_sf"/>
</dbReference>
<feature type="compositionally biased region" description="Polar residues" evidence="1">
    <location>
        <begin position="1"/>
        <end position="14"/>
    </location>
</feature>
<feature type="region of interest" description="Disordered" evidence="1">
    <location>
        <begin position="1"/>
        <end position="22"/>
    </location>
</feature>
<dbReference type="InterPro" id="IPR003462">
    <property type="entry name" value="ODC_Mu_crystall"/>
</dbReference>
<evidence type="ECO:0000313" key="3">
    <source>
        <dbReference type="Proteomes" id="UP001221150"/>
    </source>
</evidence>
<dbReference type="InterPro" id="IPR023401">
    <property type="entry name" value="ODC_N"/>
</dbReference>
<organism evidence="2 3">
    <name type="scientific">Streptomyces tropicalis</name>
    <dbReference type="NCBI Taxonomy" id="3034234"/>
    <lineage>
        <taxon>Bacteria</taxon>
        <taxon>Bacillati</taxon>
        <taxon>Actinomycetota</taxon>
        <taxon>Actinomycetes</taxon>
        <taxon>Kitasatosporales</taxon>
        <taxon>Streptomycetaceae</taxon>
        <taxon>Streptomyces</taxon>
    </lineage>
</organism>
<reference evidence="2 3" key="1">
    <citation type="submission" date="2023-03" db="EMBL/GenBank/DDBJ databases">
        <title>Draft genome sequence of Streptomyces sp. K1PA1 isolated from peat swamp forest in Thailand.</title>
        <authorList>
            <person name="Klaysubun C."/>
            <person name="Duangmal K."/>
        </authorList>
    </citation>
    <scope>NUCLEOTIDE SEQUENCE [LARGE SCALE GENOMIC DNA]</scope>
    <source>
        <strain evidence="2 3">K1PA1</strain>
    </source>
</reference>
<evidence type="ECO:0000256" key="1">
    <source>
        <dbReference type="SAM" id="MobiDB-lite"/>
    </source>
</evidence>
<gene>
    <name evidence="2" type="primary">sbnB</name>
    <name evidence="2" type="ORF">P3H78_11590</name>
</gene>
<dbReference type="Pfam" id="PF02423">
    <property type="entry name" value="OCD_Mu_crystall"/>
    <property type="match status" value="1"/>
</dbReference>
<proteinExistence type="predicted"/>
<dbReference type="PANTHER" id="PTHR13812">
    <property type="entry name" value="KETIMINE REDUCTASE MU-CRYSTALLIN"/>
    <property type="match status" value="1"/>
</dbReference>
<name>A0ABT6A471_9ACTN</name>
<dbReference type="Proteomes" id="UP001221150">
    <property type="component" value="Unassembled WGS sequence"/>
</dbReference>
<dbReference type="SUPFAM" id="SSF51735">
    <property type="entry name" value="NAD(P)-binding Rossmann-fold domains"/>
    <property type="match status" value="1"/>
</dbReference>
<sequence length="359" mass="38220">MTSVTSPAPRSSAASEGPPPTFAVIPGAQVQQTLAGRERQVVEMVEAAYRLHGAGDSVNPPSYFLRFPDRPSSRIIALPASLGGSVGVDGLKWISSFPTNVAAGLPRASAVLILNDHETGYPFACLESSIISATRTAASAALAADWLTRDRPRPARVGFFGTGLIARYIHTFLAGTGWTFDEVGVYDVAADSAAGFRGYLERGDGAGPAAKVTVHDSPEDLIRSSDLVVFATIAGQPHVTDPALFRHHPVVLHVSLRDLAPGILLESVNVVDDVDHCLKADTSPHLAEQLTGGRDFLDGTLHDVMTGRTRPPADRTVVFSPFGLGVLDLAVGKYVYDEVARSGRLGVVDDFFHELRRYG</sequence>
<dbReference type="RefSeq" id="WP_276108829.1">
    <property type="nucleotide sequence ID" value="NZ_JARJBB010000005.1"/>
</dbReference>
<dbReference type="InterPro" id="IPR023866">
    <property type="entry name" value="SbnB"/>
</dbReference>